<sequence length="94" mass="10232">MSGAPTVCLHCHVNWFTISNRFSPVVSQTASHVLTRLPLSSANYYPMSNKLLVPPAGSANCGAVGHWEHSQPVKELFKNAQYSKDRTTATSADD</sequence>
<evidence type="ECO:0000313" key="2">
    <source>
        <dbReference type="Proteomes" id="UP001157502"/>
    </source>
</evidence>
<accession>A0ACC2HHI0</accession>
<organism evidence="1 2">
    <name type="scientific">Dallia pectoralis</name>
    <name type="common">Alaska blackfish</name>
    <dbReference type="NCBI Taxonomy" id="75939"/>
    <lineage>
        <taxon>Eukaryota</taxon>
        <taxon>Metazoa</taxon>
        <taxon>Chordata</taxon>
        <taxon>Craniata</taxon>
        <taxon>Vertebrata</taxon>
        <taxon>Euteleostomi</taxon>
        <taxon>Actinopterygii</taxon>
        <taxon>Neopterygii</taxon>
        <taxon>Teleostei</taxon>
        <taxon>Protacanthopterygii</taxon>
        <taxon>Esociformes</taxon>
        <taxon>Umbridae</taxon>
        <taxon>Dallia</taxon>
    </lineage>
</organism>
<dbReference type="EMBL" id="CM055729">
    <property type="protein sequence ID" value="KAJ8015195.1"/>
    <property type="molecule type" value="Genomic_DNA"/>
</dbReference>
<comment type="caution">
    <text evidence="1">The sequence shown here is derived from an EMBL/GenBank/DDBJ whole genome shotgun (WGS) entry which is preliminary data.</text>
</comment>
<proteinExistence type="predicted"/>
<reference evidence="1" key="1">
    <citation type="submission" date="2021-05" db="EMBL/GenBank/DDBJ databases">
        <authorList>
            <person name="Pan Q."/>
            <person name="Jouanno E."/>
            <person name="Zahm M."/>
            <person name="Klopp C."/>
            <person name="Cabau C."/>
            <person name="Louis A."/>
            <person name="Berthelot C."/>
            <person name="Parey E."/>
            <person name="Roest Crollius H."/>
            <person name="Montfort J."/>
            <person name="Robinson-Rechavi M."/>
            <person name="Bouchez O."/>
            <person name="Lampietro C."/>
            <person name="Lopez Roques C."/>
            <person name="Donnadieu C."/>
            <person name="Postlethwait J."/>
            <person name="Bobe J."/>
            <person name="Dillon D."/>
            <person name="Chandos A."/>
            <person name="von Hippel F."/>
            <person name="Guiguen Y."/>
        </authorList>
    </citation>
    <scope>NUCLEOTIDE SEQUENCE</scope>
    <source>
        <strain evidence="1">YG-Jan2019</strain>
    </source>
</reference>
<evidence type="ECO:0000313" key="1">
    <source>
        <dbReference type="EMBL" id="KAJ8015195.1"/>
    </source>
</evidence>
<protein>
    <submittedName>
        <fullName evidence="1">Uncharacterized protein</fullName>
    </submittedName>
</protein>
<keyword evidence="2" id="KW-1185">Reference proteome</keyword>
<name>A0ACC2HHI0_DALPE</name>
<dbReference type="Proteomes" id="UP001157502">
    <property type="component" value="Chromosome 2"/>
</dbReference>
<gene>
    <name evidence="1" type="ORF">DPEC_G00023610</name>
</gene>